<keyword evidence="1" id="KW-1133">Transmembrane helix</keyword>
<comment type="caution">
    <text evidence="2">The sequence shown here is derived from an EMBL/GenBank/DDBJ whole genome shotgun (WGS) entry which is preliminary data.</text>
</comment>
<sequence>MRTVPPKADGADFAVAVFGYNTFCGRGVALALCVVIGFAVQKQHAVGILFDRAGITQVSQHRPVVAVRAALGITRKL</sequence>
<feature type="transmembrane region" description="Helical" evidence="1">
    <location>
        <begin position="20"/>
        <end position="40"/>
    </location>
</feature>
<name>A0A645E9C5_9ZZZZ</name>
<keyword evidence="1" id="KW-0812">Transmembrane</keyword>
<evidence type="ECO:0000313" key="2">
    <source>
        <dbReference type="EMBL" id="MPM98009.1"/>
    </source>
</evidence>
<dbReference type="AlphaFoldDB" id="A0A645E9C5"/>
<evidence type="ECO:0000256" key="1">
    <source>
        <dbReference type="SAM" id="Phobius"/>
    </source>
</evidence>
<accession>A0A645E9C5</accession>
<gene>
    <name evidence="2" type="ORF">SDC9_145190</name>
</gene>
<keyword evidence="1" id="KW-0472">Membrane</keyword>
<protein>
    <submittedName>
        <fullName evidence="2">Uncharacterized protein</fullName>
    </submittedName>
</protein>
<organism evidence="2">
    <name type="scientific">bioreactor metagenome</name>
    <dbReference type="NCBI Taxonomy" id="1076179"/>
    <lineage>
        <taxon>unclassified sequences</taxon>
        <taxon>metagenomes</taxon>
        <taxon>ecological metagenomes</taxon>
    </lineage>
</organism>
<proteinExistence type="predicted"/>
<dbReference type="EMBL" id="VSSQ01044201">
    <property type="protein sequence ID" value="MPM98009.1"/>
    <property type="molecule type" value="Genomic_DNA"/>
</dbReference>
<reference evidence="2" key="1">
    <citation type="submission" date="2019-08" db="EMBL/GenBank/DDBJ databases">
        <authorList>
            <person name="Kucharzyk K."/>
            <person name="Murdoch R.W."/>
            <person name="Higgins S."/>
            <person name="Loffler F."/>
        </authorList>
    </citation>
    <scope>NUCLEOTIDE SEQUENCE</scope>
</reference>